<dbReference type="PANTHER" id="PTHR31672">
    <property type="entry name" value="BNACNNG10540D PROTEIN"/>
    <property type="match status" value="1"/>
</dbReference>
<keyword evidence="3" id="KW-1185">Reference proteome</keyword>
<organism evidence="2 3">
    <name type="scientific">Rosa chinensis</name>
    <name type="common">China rose</name>
    <dbReference type="NCBI Taxonomy" id="74649"/>
    <lineage>
        <taxon>Eukaryota</taxon>
        <taxon>Viridiplantae</taxon>
        <taxon>Streptophyta</taxon>
        <taxon>Embryophyta</taxon>
        <taxon>Tracheophyta</taxon>
        <taxon>Spermatophyta</taxon>
        <taxon>Magnoliopsida</taxon>
        <taxon>eudicotyledons</taxon>
        <taxon>Gunneridae</taxon>
        <taxon>Pentapetalae</taxon>
        <taxon>rosids</taxon>
        <taxon>fabids</taxon>
        <taxon>Rosales</taxon>
        <taxon>Rosaceae</taxon>
        <taxon>Rosoideae</taxon>
        <taxon>Rosoideae incertae sedis</taxon>
        <taxon>Rosa</taxon>
    </lineage>
</organism>
<dbReference type="InterPro" id="IPR050796">
    <property type="entry name" value="SCF_F-box_component"/>
</dbReference>
<dbReference type="InterPro" id="IPR036047">
    <property type="entry name" value="F-box-like_dom_sf"/>
</dbReference>
<dbReference type="InterPro" id="IPR001810">
    <property type="entry name" value="F-box_dom"/>
</dbReference>
<dbReference type="NCBIfam" id="TIGR01640">
    <property type="entry name" value="F_box_assoc_1"/>
    <property type="match status" value="1"/>
</dbReference>
<reference evidence="2 3" key="1">
    <citation type="journal article" date="2018" name="Nat. Genet.">
        <title>The Rosa genome provides new insights in the design of modern roses.</title>
        <authorList>
            <person name="Bendahmane M."/>
        </authorList>
    </citation>
    <scope>NUCLEOTIDE SEQUENCE [LARGE SCALE GENOMIC DNA]</scope>
    <source>
        <strain evidence="3">cv. Old Blush</strain>
    </source>
</reference>
<dbReference type="EMBL" id="PDCK01000044">
    <property type="protein sequence ID" value="PRQ21980.1"/>
    <property type="molecule type" value="Genomic_DNA"/>
</dbReference>
<sequence>MVNKSWKSNPVFISEEILIEILLRLPVKSLIRFRCVSKSWRDVIRSSSFISNHLGRNMARYSNRYLIANYPVDPSTVEPDLCQYNLYSSETFERCLKLEHPLWTTIGRFEQCLRLKCSLSTASRCVIYGSSNGLLCISDSDVVTQSPICIWNPSIRKFRILPQPTLYHLDHYCFDTVLSFGFHPVLKDYKVVMLQCFDVVEEGDLDVKIALGVQVYTFSTNSWKMNEVMRLDWDWKPCAKCAVLNGVSYWLAEEVSAEASVFRILSFDTGNEEFEHFRVPETIANVDGGLYIEVYKDSICLLEVDYCSCEDDDGGHIYVWLLREQSFILLQTIVLPSSGTCIPLGFTMDNQLLVEVLEDDDDRYQLALFVPESKQLNRTPILLPVHTRSQVHTYNESLVLLDDERVINCLDSREYCEGLYP</sequence>
<dbReference type="STRING" id="74649.A0A2P6PJ81"/>
<comment type="caution">
    <text evidence="2">The sequence shown here is derived from an EMBL/GenBank/DDBJ whole genome shotgun (WGS) entry which is preliminary data.</text>
</comment>
<dbReference type="PANTHER" id="PTHR31672:SF10">
    <property type="entry name" value="F-BOX DOMAIN-CONTAINING PROTEIN"/>
    <property type="match status" value="1"/>
</dbReference>
<evidence type="ECO:0000259" key="1">
    <source>
        <dbReference type="SMART" id="SM00256"/>
    </source>
</evidence>
<accession>A0A2P6PJ81</accession>
<dbReference type="CDD" id="cd22157">
    <property type="entry name" value="F-box_AtFBW1-like"/>
    <property type="match status" value="1"/>
</dbReference>
<dbReference type="OrthoDB" id="1137387at2759"/>
<evidence type="ECO:0000313" key="3">
    <source>
        <dbReference type="Proteomes" id="UP000238479"/>
    </source>
</evidence>
<dbReference type="Pfam" id="PF00646">
    <property type="entry name" value="F-box"/>
    <property type="match status" value="1"/>
</dbReference>
<proteinExistence type="predicted"/>
<evidence type="ECO:0000313" key="2">
    <source>
        <dbReference type="EMBL" id="PRQ21980.1"/>
    </source>
</evidence>
<dbReference type="AlphaFoldDB" id="A0A2P6PJ81"/>
<gene>
    <name evidence="2" type="ORF">RchiOBHm_Chr6g0245251</name>
</gene>
<dbReference type="Pfam" id="PF08268">
    <property type="entry name" value="FBA_3"/>
    <property type="match status" value="1"/>
</dbReference>
<dbReference type="OMA" id="QCERSEP"/>
<dbReference type="SMART" id="SM00256">
    <property type="entry name" value="FBOX"/>
    <property type="match status" value="1"/>
</dbReference>
<dbReference type="Proteomes" id="UP000238479">
    <property type="component" value="Chromosome 6"/>
</dbReference>
<dbReference type="Gramene" id="PRQ21980">
    <property type="protein sequence ID" value="PRQ21980"/>
    <property type="gene ID" value="RchiOBHm_Chr6g0245251"/>
</dbReference>
<dbReference type="InterPro" id="IPR013187">
    <property type="entry name" value="F-box-assoc_dom_typ3"/>
</dbReference>
<name>A0A2P6PJ81_ROSCH</name>
<protein>
    <submittedName>
        <fullName evidence="2">Putative F-box domain-containing protein</fullName>
    </submittedName>
</protein>
<dbReference type="InterPro" id="IPR017451">
    <property type="entry name" value="F-box-assoc_interact_dom"/>
</dbReference>
<dbReference type="SUPFAM" id="SSF81383">
    <property type="entry name" value="F-box domain"/>
    <property type="match status" value="1"/>
</dbReference>
<feature type="domain" description="F-box" evidence="1">
    <location>
        <begin position="13"/>
        <end position="53"/>
    </location>
</feature>
<dbReference type="Gene3D" id="1.20.1280.50">
    <property type="match status" value="1"/>
</dbReference>